<comment type="subcellular location">
    <subcellularLocation>
        <location evidence="1">Membrane</location>
        <topology evidence="1">Multi-pass membrane protein</topology>
    </subcellularLocation>
</comment>
<dbReference type="Gene3D" id="1.10.1450.10">
    <property type="entry name" value="Tetraspanin"/>
    <property type="match status" value="1"/>
</dbReference>
<keyword evidence="4 5" id="KW-0472">Membrane</keyword>
<sequence>MLRIIGFSALLLILCISIGEAAFSVYLNYFGLNFCVEFTKYNLIVVLTALGCTYGCLAIAGMIGMGFKLRNFNYIYGIVFSLLISGLMVITILFVMRLEDIANIISKCSEDKLSLQELKDNKFINYVQREGKCCGIKGINDWKANEFPPSCCADEQQNCQHPVTKPCSDFMKEIFDKFGNLIIGGLCIMLFLSPVAIITIVKSVAV</sequence>
<keyword evidence="3 5" id="KW-1133">Transmembrane helix</keyword>
<comment type="caution">
    <text evidence="7">The sequence shown here is derived from an EMBL/GenBank/DDBJ whole genome shotgun (WGS) entry which is preliminary data.</text>
</comment>
<evidence type="ECO:0000256" key="5">
    <source>
        <dbReference type="SAM" id="Phobius"/>
    </source>
</evidence>
<feature type="transmembrane region" description="Helical" evidence="5">
    <location>
        <begin position="178"/>
        <end position="201"/>
    </location>
</feature>
<organism evidence="7 8">
    <name type="scientific">Thelohanellus kitauei</name>
    <name type="common">Myxosporean</name>
    <dbReference type="NCBI Taxonomy" id="669202"/>
    <lineage>
        <taxon>Eukaryota</taxon>
        <taxon>Metazoa</taxon>
        <taxon>Cnidaria</taxon>
        <taxon>Myxozoa</taxon>
        <taxon>Myxosporea</taxon>
        <taxon>Bivalvulida</taxon>
        <taxon>Platysporina</taxon>
        <taxon>Myxobolidae</taxon>
        <taxon>Thelohanellus</taxon>
    </lineage>
</organism>
<dbReference type="EMBL" id="JWZT01004577">
    <property type="protein sequence ID" value="KII63834.1"/>
    <property type="molecule type" value="Genomic_DNA"/>
</dbReference>
<evidence type="ECO:0000313" key="8">
    <source>
        <dbReference type="Proteomes" id="UP000031668"/>
    </source>
</evidence>
<dbReference type="AlphaFoldDB" id="A0A0C2MHM2"/>
<protein>
    <recommendedName>
        <fullName evidence="9">Tetraspanin</fullName>
    </recommendedName>
</protein>
<keyword evidence="2 5" id="KW-0812">Transmembrane</keyword>
<dbReference type="InterPro" id="IPR008952">
    <property type="entry name" value="Tetraspanin_EC2_sf"/>
</dbReference>
<dbReference type="SUPFAM" id="SSF48652">
    <property type="entry name" value="Tetraspanin"/>
    <property type="match status" value="1"/>
</dbReference>
<dbReference type="InterPro" id="IPR018499">
    <property type="entry name" value="Tetraspanin/Peripherin"/>
</dbReference>
<evidence type="ECO:0000256" key="1">
    <source>
        <dbReference type="ARBA" id="ARBA00004141"/>
    </source>
</evidence>
<dbReference type="Proteomes" id="UP000031668">
    <property type="component" value="Unassembled WGS sequence"/>
</dbReference>
<keyword evidence="8" id="KW-1185">Reference proteome</keyword>
<evidence type="ECO:0008006" key="9">
    <source>
        <dbReference type="Google" id="ProtNLM"/>
    </source>
</evidence>
<feature type="chain" id="PRO_5002152116" description="Tetraspanin" evidence="6">
    <location>
        <begin position="22"/>
        <end position="206"/>
    </location>
</feature>
<name>A0A0C2MHM2_THEKT</name>
<evidence type="ECO:0000256" key="6">
    <source>
        <dbReference type="SAM" id="SignalP"/>
    </source>
</evidence>
<dbReference type="GO" id="GO:0016020">
    <property type="term" value="C:membrane"/>
    <property type="evidence" value="ECO:0007669"/>
    <property type="project" value="UniProtKB-SubCell"/>
</dbReference>
<evidence type="ECO:0000313" key="7">
    <source>
        <dbReference type="EMBL" id="KII63834.1"/>
    </source>
</evidence>
<reference evidence="7 8" key="1">
    <citation type="journal article" date="2014" name="Genome Biol. Evol.">
        <title>The genome of the myxosporean Thelohanellus kitauei shows adaptations to nutrient acquisition within its fish host.</title>
        <authorList>
            <person name="Yang Y."/>
            <person name="Xiong J."/>
            <person name="Zhou Z."/>
            <person name="Huo F."/>
            <person name="Miao W."/>
            <person name="Ran C."/>
            <person name="Liu Y."/>
            <person name="Zhang J."/>
            <person name="Feng J."/>
            <person name="Wang M."/>
            <person name="Wang M."/>
            <person name="Wang L."/>
            <person name="Yao B."/>
        </authorList>
    </citation>
    <scope>NUCLEOTIDE SEQUENCE [LARGE SCALE GENOMIC DNA]</scope>
    <source>
        <strain evidence="7">Wuqing</strain>
    </source>
</reference>
<feature type="transmembrane region" description="Helical" evidence="5">
    <location>
        <begin position="74"/>
        <end position="96"/>
    </location>
</feature>
<evidence type="ECO:0000256" key="4">
    <source>
        <dbReference type="ARBA" id="ARBA00023136"/>
    </source>
</evidence>
<dbReference type="Pfam" id="PF00335">
    <property type="entry name" value="Tetraspanin"/>
    <property type="match status" value="1"/>
</dbReference>
<accession>A0A0C2MHM2</accession>
<feature type="signal peptide" evidence="6">
    <location>
        <begin position="1"/>
        <end position="21"/>
    </location>
</feature>
<feature type="transmembrane region" description="Helical" evidence="5">
    <location>
        <begin position="45"/>
        <end position="67"/>
    </location>
</feature>
<proteinExistence type="predicted"/>
<evidence type="ECO:0000256" key="3">
    <source>
        <dbReference type="ARBA" id="ARBA00022989"/>
    </source>
</evidence>
<evidence type="ECO:0000256" key="2">
    <source>
        <dbReference type="ARBA" id="ARBA00022692"/>
    </source>
</evidence>
<gene>
    <name evidence="7" type="ORF">RF11_10354</name>
</gene>
<keyword evidence="6" id="KW-0732">Signal</keyword>
<dbReference type="OrthoDB" id="5969951at2759"/>